<name>A0AAW1VJV8_RUBAR</name>
<evidence type="ECO:0000313" key="1">
    <source>
        <dbReference type="EMBL" id="KAK9903710.1"/>
    </source>
</evidence>
<proteinExistence type="predicted"/>
<protein>
    <submittedName>
        <fullName evidence="1">Uncharacterized protein</fullName>
    </submittedName>
</protein>
<dbReference type="Proteomes" id="UP001457282">
    <property type="component" value="Unassembled WGS sequence"/>
</dbReference>
<comment type="caution">
    <text evidence="1">The sequence shown here is derived from an EMBL/GenBank/DDBJ whole genome shotgun (WGS) entry which is preliminary data.</text>
</comment>
<reference evidence="1 2" key="1">
    <citation type="journal article" date="2023" name="G3 (Bethesda)">
        <title>A chromosome-length genome assembly and annotation of blackberry (Rubus argutus, cv. 'Hillquist').</title>
        <authorList>
            <person name="Bruna T."/>
            <person name="Aryal R."/>
            <person name="Dudchenko O."/>
            <person name="Sargent D.J."/>
            <person name="Mead D."/>
            <person name="Buti M."/>
            <person name="Cavallini A."/>
            <person name="Hytonen T."/>
            <person name="Andres J."/>
            <person name="Pham M."/>
            <person name="Weisz D."/>
            <person name="Mascagni F."/>
            <person name="Usai G."/>
            <person name="Natali L."/>
            <person name="Bassil N."/>
            <person name="Fernandez G.E."/>
            <person name="Lomsadze A."/>
            <person name="Armour M."/>
            <person name="Olukolu B."/>
            <person name="Poorten T."/>
            <person name="Britton C."/>
            <person name="Davik J."/>
            <person name="Ashrafi H."/>
            <person name="Aiden E.L."/>
            <person name="Borodovsky M."/>
            <person name="Worthington M."/>
        </authorList>
    </citation>
    <scope>NUCLEOTIDE SEQUENCE [LARGE SCALE GENOMIC DNA]</scope>
    <source>
        <strain evidence="1">PI 553951</strain>
    </source>
</reference>
<dbReference type="AlphaFoldDB" id="A0AAW1VJV8"/>
<accession>A0AAW1VJV8</accession>
<gene>
    <name evidence="1" type="ORF">M0R45_001037</name>
</gene>
<organism evidence="1 2">
    <name type="scientific">Rubus argutus</name>
    <name type="common">Southern blackberry</name>
    <dbReference type="NCBI Taxonomy" id="59490"/>
    <lineage>
        <taxon>Eukaryota</taxon>
        <taxon>Viridiplantae</taxon>
        <taxon>Streptophyta</taxon>
        <taxon>Embryophyta</taxon>
        <taxon>Tracheophyta</taxon>
        <taxon>Spermatophyta</taxon>
        <taxon>Magnoliopsida</taxon>
        <taxon>eudicotyledons</taxon>
        <taxon>Gunneridae</taxon>
        <taxon>Pentapetalae</taxon>
        <taxon>rosids</taxon>
        <taxon>fabids</taxon>
        <taxon>Rosales</taxon>
        <taxon>Rosaceae</taxon>
        <taxon>Rosoideae</taxon>
        <taxon>Rosoideae incertae sedis</taxon>
        <taxon>Rubus</taxon>
    </lineage>
</organism>
<keyword evidence="2" id="KW-1185">Reference proteome</keyword>
<sequence length="110" mass="12475">MKTIDDKEMQVGHTRRAQCKYGPTNLACDSSANGTSSLLRHIKQFCKGYPDRIDLENDQDVFTSDGTNKPSVMMRSWTQEACVEASDVMIVFDELHFSAIERPGFRHAFL</sequence>
<evidence type="ECO:0000313" key="2">
    <source>
        <dbReference type="Proteomes" id="UP001457282"/>
    </source>
</evidence>
<dbReference type="EMBL" id="JBEDUW010000215">
    <property type="protein sequence ID" value="KAK9903710.1"/>
    <property type="molecule type" value="Genomic_DNA"/>
</dbReference>